<name>A0A1B5Z9E7_TRISU</name>
<proteinExistence type="predicted"/>
<gene>
    <name evidence="2" type="ORF">TSUD_425820</name>
</gene>
<organism evidence="2 3">
    <name type="scientific">Trifolium subterraneum</name>
    <name type="common">Subterranean clover</name>
    <dbReference type="NCBI Taxonomy" id="3900"/>
    <lineage>
        <taxon>Eukaryota</taxon>
        <taxon>Viridiplantae</taxon>
        <taxon>Streptophyta</taxon>
        <taxon>Embryophyta</taxon>
        <taxon>Tracheophyta</taxon>
        <taxon>Spermatophyta</taxon>
        <taxon>Magnoliopsida</taxon>
        <taxon>eudicotyledons</taxon>
        <taxon>Gunneridae</taxon>
        <taxon>Pentapetalae</taxon>
        <taxon>rosids</taxon>
        <taxon>fabids</taxon>
        <taxon>Fabales</taxon>
        <taxon>Fabaceae</taxon>
        <taxon>Papilionoideae</taxon>
        <taxon>50 kb inversion clade</taxon>
        <taxon>NPAAA clade</taxon>
        <taxon>Hologalegina</taxon>
        <taxon>IRL clade</taxon>
        <taxon>Trifolieae</taxon>
        <taxon>Trifolium</taxon>
    </lineage>
</organism>
<evidence type="ECO:0000259" key="1">
    <source>
        <dbReference type="Pfam" id="PF13966"/>
    </source>
</evidence>
<dbReference type="AlphaFoldDB" id="A0A1B5Z9E7"/>
<accession>A0A1B5Z9E7</accession>
<dbReference type="Pfam" id="PF13966">
    <property type="entry name" value="zf-RVT"/>
    <property type="match status" value="1"/>
</dbReference>
<keyword evidence="3" id="KW-1185">Reference proteome</keyword>
<dbReference type="OrthoDB" id="1938822at2759"/>
<evidence type="ECO:0000313" key="2">
    <source>
        <dbReference type="EMBL" id="GAU10749.1"/>
    </source>
</evidence>
<feature type="non-terminal residue" evidence="2">
    <location>
        <position position="1"/>
    </location>
</feature>
<sequence>DGAWLPSPQIQGVQNLTVKDLMVPNMKVWDREKIESIFPLHTAKRILEVPLFDMIEEDKLLWIDSTQGQYSVKSGYKLMSNIAGTANVMYQQDDWQSLWTILAPPKAKHLLWRISRGCLPTRMRLQTRHVPCPSSCPLCNHDSEDEWHVFFDCDVSIQARQTAGLEQLLQNQIQQHQNV</sequence>
<comment type="caution">
    <text evidence="2">The sequence shown here is derived from an EMBL/GenBank/DDBJ whole genome shotgun (WGS) entry which is preliminary data.</text>
</comment>
<dbReference type="EMBL" id="BCLP01055538">
    <property type="protein sequence ID" value="GAU10749.1"/>
    <property type="molecule type" value="Genomic_DNA"/>
</dbReference>
<reference evidence="3" key="1">
    <citation type="journal article" date="2017" name="Front. Plant Sci.">
        <title>Climate Clever Clovers: New Paradigm to Reduce the Environmental Footprint of Ruminants by Breeding Low Methanogenic Forages Utilizing Haplotype Variation.</title>
        <authorList>
            <person name="Kaur P."/>
            <person name="Appels R."/>
            <person name="Bayer P.E."/>
            <person name="Keeble-Gagnere G."/>
            <person name="Wang J."/>
            <person name="Hirakawa H."/>
            <person name="Shirasawa K."/>
            <person name="Vercoe P."/>
            <person name="Stefanova K."/>
            <person name="Durmic Z."/>
            <person name="Nichols P."/>
            <person name="Revell C."/>
            <person name="Isobe S.N."/>
            <person name="Edwards D."/>
            <person name="Erskine W."/>
        </authorList>
    </citation>
    <scope>NUCLEOTIDE SEQUENCE [LARGE SCALE GENOMIC DNA]</scope>
    <source>
        <strain evidence="3">cv. Daliak</strain>
    </source>
</reference>
<evidence type="ECO:0000313" key="3">
    <source>
        <dbReference type="Proteomes" id="UP000242715"/>
    </source>
</evidence>
<feature type="non-terminal residue" evidence="2">
    <location>
        <position position="179"/>
    </location>
</feature>
<dbReference type="InterPro" id="IPR026960">
    <property type="entry name" value="RVT-Znf"/>
</dbReference>
<feature type="domain" description="Reverse transcriptase zinc-binding" evidence="1">
    <location>
        <begin position="70"/>
        <end position="157"/>
    </location>
</feature>
<protein>
    <recommendedName>
        <fullName evidence="1">Reverse transcriptase zinc-binding domain-containing protein</fullName>
    </recommendedName>
</protein>
<dbReference type="Proteomes" id="UP000242715">
    <property type="component" value="Unassembled WGS sequence"/>
</dbReference>